<dbReference type="EMBL" id="FNNI01000002">
    <property type="protein sequence ID" value="SDW50052.1"/>
    <property type="molecule type" value="Genomic_DNA"/>
</dbReference>
<dbReference type="STRING" id="574349.SAMN05443545_10246"/>
<proteinExistence type="predicted"/>
<accession>A0A1H2U1F1</accession>
<organism evidence="1 2">
    <name type="scientific">Aidingimonas halophila</name>
    <dbReference type="NCBI Taxonomy" id="574349"/>
    <lineage>
        <taxon>Bacteria</taxon>
        <taxon>Pseudomonadati</taxon>
        <taxon>Pseudomonadota</taxon>
        <taxon>Gammaproteobacteria</taxon>
        <taxon>Oceanospirillales</taxon>
        <taxon>Halomonadaceae</taxon>
        <taxon>Aidingimonas</taxon>
    </lineage>
</organism>
<gene>
    <name evidence="1" type="ORF">SAMN05443545_10246</name>
</gene>
<evidence type="ECO:0000313" key="2">
    <source>
        <dbReference type="Proteomes" id="UP000198500"/>
    </source>
</evidence>
<dbReference type="Proteomes" id="UP000198500">
    <property type="component" value="Unassembled WGS sequence"/>
</dbReference>
<name>A0A1H2U1F1_9GAMM</name>
<protein>
    <submittedName>
        <fullName evidence="1">Transposase</fullName>
    </submittedName>
</protein>
<sequence length="82" mass="9725">MQNWNHEHIKTILAEVREHAVRMVFEYEADNYPQWAAIGAIAPNIGFTPETLRSWVRRQTELDTERRDVTGHRKLTLFGQNY</sequence>
<keyword evidence="2" id="KW-1185">Reference proteome</keyword>
<reference evidence="1 2" key="1">
    <citation type="submission" date="2016-10" db="EMBL/GenBank/DDBJ databases">
        <authorList>
            <person name="de Groot N.N."/>
        </authorList>
    </citation>
    <scope>NUCLEOTIDE SEQUENCE [LARGE SCALE GENOMIC DNA]</scope>
    <source>
        <strain evidence="1 2">DSM 19219</strain>
    </source>
</reference>
<dbReference type="AlphaFoldDB" id="A0A1H2U1F1"/>
<evidence type="ECO:0000313" key="1">
    <source>
        <dbReference type="EMBL" id="SDW50052.1"/>
    </source>
</evidence>
<dbReference type="Gene3D" id="1.10.10.10">
    <property type="entry name" value="Winged helix-like DNA-binding domain superfamily/Winged helix DNA-binding domain"/>
    <property type="match status" value="1"/>
</dbReference>
<dbReference type="RefSeq" id="WP_092568152.1">
    <property type="nucleotide sequence ID" value="NZ_BMXH01000016.1"/>
</dbReference>
<dbReference type="InterPro" id="IPR036388">
    <property type="entry name" value="WH-like_DNA-bd_sf"/>
</dbReference>